<feature type="region of interest" description="Disordered" evidence="1">
    <location>
        <begin position="375"/>
        <end position="464"/>
    </location>
</feature>
<keyword evidence="4" id="KW-1185">Reference proteome</keyword>
<organism evidence="3 4">
    <name type="scientific">Vitrella brassicaformis (strain CCMP3155)</name>
    <dbReference type="NCBI Taxonomy" id="1169540"/>
    <lineage>
        <taxon>Eukaryota</taxon>
        <taxon>Sar</taxon>
        <taxon>Alveolata</taxon>
        <taxon>Colpodellida</taxon>
        <taxon>Vitrellaceae</taxon>
        <taxon>Vitrella</taxon>
    </lineage>
</organism>
<keyword evidence="2" id="KW-0812">Transmembrane</keyword>
<feature type="region of interest" description="Disordered" evidence="1">
    <location>
        <begin position="116"/>
        <end position="146"/>
    </location>
</feature>
<reference evidence="3 4" key="1">
    <citation type="submission" date="2014-11" db="EMBL/GenBank/DDBJ databases">
        <authorList>
            <person name="Zhu J."/>
            <person name="Qi W."/>
            <person name="Song R."/>
        </authorList>
    </citation>
    <scope>NUCLEOTIDE SEQUENCE [LARGE SCALE GENOMIC DNA]</scope>
</reference>
<feature type="compositionally biased region" description="Pro residues" evidence="1">
    <location>
        <begin position="120"/>
        <end position="143"/>
    </location>
</feature>
<protein>
    <submittedName>
        <fullName evidence="3">Uncharacterized protein</fullName>
    </submittedName>
</protein>
<feature type="region of interest" description="Disordered" evidence="1">
    <location>
        <begin position="26"/>
        <end position="94"/>
    </location>
</feature>
<keyword evidence="2" id="KW-1133">Transmembrane helix</keyword>
<name>A0A0G4GW20_VITBC</name>
<dbReference type="InParanoid" id="A0A0G4GW20"/>
<dbReference type="EMBL" id="CDMY01000840">
    <property type="protein sequence ID" value="CEM35082.1"/>
    <property type="molecule type" value="Genomic_DNA"/>
</dbReference>
<evidence type="ECO:0000313" key="3">
    <source>
        <dbReference type="EMBL" id="CEM35082.1"/>
    </source>
</evidence>
<feature type="compositionally biased region" description="Pro residues" evidence="1">
    <location>
        <begin position="413"/>
        <end position="423"/>
    </location>
</feature>
<feature type="transmembrane region" description="Helical" evidence="2">
    <location>
        <begin position="275"/>
        <end position="295"/>
    </location>
</feature>
<accession>A0A0G4GW20</accession>
<evidence type="ECO:0000313" key="4">
    <source>
        <dbReference type="Proteomes" id="UP000041254"/>
    </source>
</evidence>
<sequence length="584" mass="63267">MLSPCSRGGSSTATCAFFLCGRNTAKEPSDYSPSPSDSGHSDESCRSGGECVCESDHGADESAQPKASGEGGAVRGPEGEGSEGRDDDDDDDEPLDEVLRKLEQLKARLHELLAARQQPQPHPPPPSGPPWRQPPWPHRPPLKAPVSSWPSCAPLGGAKVIGNAILDPTSRICPIRVVNDKFQQFIGHSPWELVGNSILTSIRSRVEVADGGTWGLPANMWVPTTHQPNGALMNAMQRLEGWLNEIAARKGEAPWQDCVLQMFVRAKDTGRRKHVLMYLGTVLVETFLYVLVVLFELPEGLYIDPDHIAHRRAALELVEHTISSDSDHSIGVTIDPSTLPHRRNPPHAHPPTSFLPLAAAVTNSDPCDIGRPHFGMRTSPVSQPSEPRPIPPAASHGRGYGTKAMPMPHGPTSFPPPLPPPSAPSVATPTTLSFSASASAFQSPRRTHDGHHRIDNSESSVSTPVRLPLPPPHQYHPQLHTFLPPMMSPAYPPSRDEPLQEIISISVPHAACEAFEEKTPSVVDVFDSSGFGDYRVMPGGDSNRRHTNVGVSVIEKRSALKKPTGERSLQRRISFGQNVVLGVQ</sequence>
<dbReference type="Proteomes" id="UP000041254">
    <property type="component" value="Unassembled WGS sequence"/>
</dbReference>
<gene>
    <name evidence="3" type="ORF">Vbra_18847</name>
</gene>
<dbReference type="AlphaFoldDB" id="A0A0G4GW20"/>
<evidence type="ECO:0000256" key="2">
    <source>
        <dbReference type="SAM" id="Phobius"/>
    </source>
</evidence>
<feature type="compositionally biased region" description="Low complexity" evidence="1">
    <location>
        <begin position="424"/>
        <end position="443"/>
    </location>
</feature>
<proteinExistence type="predicted"/>
<keyword evidence="2" id="KW-0472">Membrane</keyword>
<dbReference type="VEuPathDB" id="CryptoDB:Vbra_18847"/>
<evidence type="ECO:0000256" key="1">
    <source>
        <dbReference type="SAM" id="MobiDB-lite"/>
    </source>
</evidence>
<feature type="compositionally biased region" description="Acidic residues" evidence="1">
    <location>
        <begin position="85"/>
        <end position="94"/>
    </location>
</feature>